<comment type="caution">
    <text evidence="2">The sequence shown here is derived from an EMBL/GenBank/DDBJ whole genome shotgun (WGS) entry which is preliminary data.</text>
</comment>
<evidence type="ECO:0000313" key="3">
    <source>
        <dbReference type="Proteomes" id="UP001153269"/>
    </source>
</evidence>
<keyword evidence="3" id="KW-1185">Reference proteome</keyword>
<reference evidence="2" key="1">
    <citation type="submission" date="2020-03" db="EMBL/GenBank/DDBJ databases">
        <authorList>
            <person name="Weist P."/>
        </authorList>
    </citation>
    <scope>NUCLEOTIDE SEQUENCE</scope>
</reference>
<evidence type="ECO:0000256" key="1">
    <source>
        <dbReference type="SAM" id="MobiDB-lite"/>
    </source>
</evidence>
<accession>A0A9N7VQS8</accession>
<name>A0A9N7VQS8_PLEPL</name>
<dbReference type="Proteomes" id="UP001153269">
    <property type="component" value="Unassembled WGS sequence"/>
</dbReference>
<gene>
    <name evidence="2" type="ORF">PLEPLA_LOCUS42724</name>
</gene>
<proteinExistence type="predicted"/>
<dbReference type="AlphaFoldDB" id="A0A9N7VQS8"/>
<protein>
    <submittedName>
        <fullName evidence="2">Uncharacterized protein</fullName>
    </submittedName>
</protein>
<evidence type="ECO:0000313" key="2">
    <source>
        <dbReference type="EMBL" id="CAB1454954.1"/>
    </source>
</evidence>
<organism evidence="2 3">
    <name type="scientific">Pleuronectes platessa</name>
    <name type="common">European plaice</name>
    <dbReference type="NCBI Taxonomy" id="8262"/>
    <lineage>
        <taxon>Eukaryota</taxon>
        <taxon>Metazoa</taxon>
        <taxon>Chordata</taxon>
        <taxon>Craniata</taxon>
        <taxon>Vertebrata</taxon>
        <taxon>Euteleostomi</taxon>
        <taxon>Actinopterygii</taxon>
        <taxon>Neopterygii</taxon>
        <taxon>Teleostei</taxon>
        <taxon>Neoteleostei</taxon>
        <taxon>Acanthomorphata</taxon>
        <taxon>Carangaria</taxon>
        <taxon>Pleuronectiformes</taxon>
        <taxon>Pleuronectoidei</taxon>
        <taxon>Pleuronectidae</taxon>
        <taxon>Pleuronectes</taxon>
    </lineage>
</organism>
<dbReference type="EMBL" id="CADEAL010004233">
    <property type="protein sequence ID" value="CAB1454954.1"/>
    <property type="molecule type" value="Genomic_DNA"/>
</dbReference>
<feature type="region of interest" description="Disordered" evidence="1">
    <location>
        <begin position="1"/>
        <end position="27"/>
    </location>
</feature>
<sequence>MPADTAEGDVSVSAYASEQVRQRQQPSSLLHHDVVILRAGKWLRDSGLLETRRNAAASDRSAGSMTQQKRLPAWYRRPWHHLSTGPHSLSPSLVLPQAQTRVVRIKLAARKLA</sequence>